<keyword evidence="6" id="KW-1185">Reference proteome</keyword>
<proteinExistence type="predicted"/>
<reference evidence="5 6" key="1">
    <citation type="submission" date="2018-05" db="EMBL/GenBank/DDBJ databases">
        <title>Vibrio limimaris sp. nov., isolated from marine sediment.</title>
        <authorList>
            <person name="Li C.-M."/>
        </authorList>
    </citation>
    <scope>NUCLEOTIDE SEQUENCE [LARGE SCALE GENOMIC DNA]</scope>
    <source>
        <strain evidence="5 6">E4404</strain>
    </source>
</reference>
<accession>A0A2U3BAX4</accession>
<dbReference type="RefSeq" id="WP_109319127.1">
    <property type="nucleotide sequence ID" value="NZ_QFWT01000003.1"/>
</dbReference>
<keyword evidence="2" id="KW-0408">Iron</keyword>
<dbReference type="PROSITE" id="PS51379">
    <property type="entry name" value="4FE4S_FER_2"/>
    <property type="match status" value="1"/>
</dbReference>
<dbReference type="GO" id="GO:0051536">
    <property type="term" value="F:iron-sulfur cluster binding"/>
    <property type="evidence" value="ECO:0007669"/>
    <property type="project" value="UniProtKB-KW"/>
</dbReference>
<dbReference type="AlphaFoldDB" id="A0A2U3BAX4"/>
<feature type="domain" description="4Fe-4S ferredoxin-type" evidence="4">
    <location>
        <begin position="1"/>
        <end position="29"/>
    </location>
</feature>
<name>A0A2U3BAX4_9VIBR</name>
<dbReference type="Pfam" id="PF13237">
    <property type="entry name" value="Fer4_10"/>
    <property type="match status" value="1"/>
</dbReference>
<dbReference type="SUPFAM" id="SSF54862">
    <property type="entry name" value="4Fe-4S ferredoxins"/>
    <property type="match status" value="1"/>
</dbReference>
<dbReference type="InterPro" id="IPR017896">
    <property type="entry name" value="4Fe4S_Fe-S-bd"/>
</dbReference>
<evidence type="ECO:0000256" key="3">
    <source>
        <dbReference type="ARBA" id="ARBA00023014"/>
    </source>
</evidence>
<evidence type="ECO:0000259" key="4">
    <source>
        <dbReference type="PROSITE" id="PS51379"/>
    </source>
</evidence>
<comment type="caution">
    <text evidence="5">The sequence shown here is derived from an EMBL/GenBank/DDBJ whole genome shotgun (WGS) entry which is preliminary data.</text>
</comment>
<keyword evidence="3" id="KW-0411">Iron-sulfur</keyword>
<dbReference type="Gene3D" id="3.30.70.20">
    <property type="match status" value="1"/>
</dbReference>
<protein>
    <submittedName>
        <fullName evidence="5">Ferredoxin</fullName>
    </submittedName>
</protein>
<dbReference type="PROSITE" id="PS00198">
    <property type="entry name" value="4FE4S_FER_1"/>
    <property type="match status" value="1"/>
</dbReference>
<dbReference type="Proteomes" id="UP000245362">
    <property type="component" value="Unassembled WGS sequence"/>
</dbReference>
<keyword evidence="1" id="KW-0479">Metal-binding</keyword>
<dbReference type="EMBL" id="QFWT01000003">
    <property type="protein sequence ID" value="PWI33875.1"/>
    <property type="molecule type" value="Genomic_DNA"/>
</dbReference>
<organism evidence="5 6">
    <name type="scientific">Vibrio albus</name>
    <dbReference type="NCBI Taxonomy" id="2200953"/>
    <lineage>
        <taxon>Bacteria</taxon>
        <taxon>Pseudomonadati</taxon>
        <taxon>Pseudomonadota</taxon>
        <taxon>Gammaproteobacteria</taxon>
        <taxon>Vibrionales</taxon>
        <taxon>Vibrionaceae</taxon>
        <taxon>Vibrio</taxon>
    </lineage>
</organism>
<dbReference type="OrthoDB" id="9803397at2"/>
<evidence type="ECO:0000313" key="5">
    <source>
        <dbReference type="EMBL" id="PWI33875.1"/>
    </source>
</evidence>
<evidence type="ECO:0000256" key="1">
    <source>
        <dbReference type="ARBA" id="ARBA00022723"/>
    </source>
</evidence>
<evidence type="ECO:0000313" key="6">
    <source>
        <dbReference type="Proteomes" id="UP000245362"/>
    </source>
</evidence>
<dbReference type="InterPro" id="IPR017900">
    <property type="entry name" value="4Fe4S_Fe_S_CS"/>
</dbReference>
<gene>
    <name evidence="5" type="ORF">DI392_06660</name>
</gene>
<dbReference type="GO" id="GO:0046872">
    <property type="term" value="F:metal ion binding"/>
    <property type="evidence" value="ECO:0007669"/>
    <property type="project" value="UniProtKB-KW"/>
</dbReference>
<evidence type="ECO:0000256" key="2">
    <source>
        <dbReference type="ARBA" id="ARBA00023004"/>
    </source>
</evidence>
<sequence>MKYTITDKCTGCHACQTVCPSSAVYKTEAQEGPLFQIHSKRCTGCEGTYDDPQCASICPIEEAIVNEVNIPVNPLGSLTGIQPEA</sequence>